<dbReference type="Gene3D" id="3.30.160.60">
    <property type="entry name" value="Classic Zinc Finger"/>
    <property type="match status" value="2"/>
</dbReference>
<evidence type="ECO:0000256" key="2">
    <source>
        <dbReference type="ARBA" id="ARBA00022737"/>
    </source>
</evidence>
<reference evidence="8 9" key="1">
    <citation type="submission" date="2019-10" db="EMBL/GenBank/DDBJ databases">
        <authorList>
            <person name="Palmer J.M."/>
        </authorList>
    </citation>
    <scope>NUCLEOTIDE SEQUENCE [LARGE SCALE GENOMIC DNA]</scope>
    <source>
        <strain evidence="8 9">TWF694</strain>
    </source>
</reference>
<evidence type="ECO:0000256" key="4">
    <source>
        <dbReference type="ARBA" id="ARBA00022833"/>
    </source>
</evidence>
<sequence length="316" mass="35069">MSYIHMDHLLTADAEIDEHAFEASIRRLSVGSSATNASSHGPPTPSPSMSATSSFTGETVSPSLLLSSDYQDMTMDKPYSASLLGYGHNPFLTADYPVLSSVHTEYIRPVSTIESFPTSATMSPLSMDSFYHSPASSFGSDTTFDEGHDAAAIAVARAAMPRLLHDEDVDDEPSSSVVSPYLSMVSLKNKNIATVGRPIKKPHVQQADILTAHQHGVGKRRTKRNYPEYIPGQETKPHKCLAKGCNARFKRQEHLKRHERTHTGERPFYCDVSPDCGRYFSRSDNLRQHKKTHFQFNPRGRNKFVGNQTDINNLQA</sequence>
<organism evidence="8 9">
    <name type="scientific">Orbilia ellipsospora</name>
    <dbReference type="NCBI Taxonomy" id="2528407"/>
    <lineage>
        <taxon>Eukaryota</taxon>
        <taxon>Fungi</taxon>
        <taxon>Dikarya</taxon>
        <taxon>Ascomycota</taxon>
        <taxon>Pezizomycotina</taxon>
        <taxon>Orbiliomycetes</taxon>
        <taxon>Orbiliales</taxon>
        <taxon>Orbiliaceae</taxon>
        <taxon>Orbilia</taxon>
    </lineage>
</organism>
<keyword evidence="3 5" id="KW-0863">Zinc-finger</keyword>
<evidence type="ECO:0000313" key="8">
    <source>
        <dbReference type="EMBL" id="KAK6540026.1"/>
    </source>
</evidence>
<dbReference type="PROSITE" id="PS50157">
    <property type="entry name" value="ZINC_FINGER_C2H2_2"/>
    <property type="match status" value="2"/>
</dbReference>
<dbReference type="FunFam" id="3.30.160.60:FF:000072">
    <property type="entry name" value="zinc finger protein 143 isoform X1"/>
    <property type="match status" value="1"/>
</dbReference>
<dbReference type="InterPro" id="IPR036236">
    <property type="entry name" value="Znf_C2H2_sf"/>
</dbReference>
<feature type="domain" description="C2H2-type" evidence="7">
    <location>
        <begin position="268"/>
        <end position="298"/>
    </location>
</feature>
<dbReference type="EMBL" id="JAVHJO010000005">
    <property type="protein sequence ID" value="KAK6540026.1"/>
    <property type="molecule type" value="Genomic_DNA"/>
</dbReference>
<protein>
    <recommendedName>
        <fullName evidence="7">C2H2-type domain-containing protein</fullName>
    </recommendedName>
</protein>
<evidence type="ECO:0000256" key="1">
    <source>
        <dbReference type="ARBA" id="ARBA00022723"/>
    </source>
</evidence>
<dbReference type="InterPro" id="IPR013087">
    <property type="entry name" value="Znf_C2H2_type"/>
</dbReference>
<dbReference type="SUPFAM" id="SSF57667">
    <property type="entry name" value="beta-beta-alpha zinc fingers"/>
    <property type="match status" value="1"/>
</dbReference>
<evidence type="ECO:0000256" key="3">
    <source>
        <dbReference type="ARBA" id="ARBA00022771"/>
    </source>
</evidence>
<gene>
    <name evidence="8" type="ORF">TWF694_008858</name>
</gene>
<name>A0AAV9XED3_9PEZI</name>
<keyword evidence="4" id="KW-0862">Zinc</keyword>
<feature type="domain" description="C2H2-type" evidence="7">
    <location>
        <begin position="238"/>
        <end position="267"/>
    </location>
</feature>
<keyword evidence="9" id="KW-1185">Reference proteome</keyword>
<dbReference type="Proteomes" id="UP001365542">
    <property type="component" value="Unassembled WGS sequence"/>
</dbReference>
<keyword evidence="1" id="KW-0479">Metal-binding</keyword>
<keyword evidence="2" id="KW-0677">Repeat</keyword>
<dbReference type="FunFam" id="3.30.160.60:FF:001732">
    <property type="entry name" value="Zgc:162936"/>
    <property type="match status" value="1"/>
</dbReference>
<feature type="region of interest" description="Disordered" evidence="6">
    <location>
        <begin position="32"/>
        <end position="56"/>
    </location>
</feature>
<dbReference type="Pfam" id="PF00096">
    <property type="entry name" value="zf-C2H2"/>
    <property type="match status" value="2"/>
</dbReference>
<dbReference type="GO" id="GO:0008270">
    <property type="term" value="F:zinc ion binding"/>
    <property type="evidence" value="ECO:0007669"/>
    <property type="project" value="UniProtKB-KW"/>
</dbReference>
<evidence type="ECO:0000256" key="5">
    <source>
        <dbReference type="PROSITE-ProRule" id="PRU00042"/>
    </source>
</evidence>
<dbReference type="GO" id="GO:0000981">
    <property type="term" value="F:DNA-binding transcription factor activity, RNA polymerase II-specific"/>
    <property type="evidence" value="ECO:0007669"/>
    <property type="project" value="UniProtKB-ARBA"/>
</dbReference>
<evidence type="ECO:0000313" key="9">
    <source>
        <dbReference type="Proteomes" id="UP001365542"/>
    </source>
</evidence>
<dbReference type="SMART" id="SM00355">
    <property type="entry name" value="ZnF_C2H2"/>
    <property type="match status" value="2"/>
</dbReference>
<comment type="caution">
    <text evidence="8">The sequence shown here is derived from an EMBL/GenBank/DDBJ whole genome shotgun (WGS) entry which is preliminary data.</text>
</comment>
<evidence type="ECO:0000256" key="6">
    <source>
        <dbReference type="SAM" id="MobiDB-lite"/>
    </source>
</evidence>
<feature type="compositionally biased region" description="Low complexity" evidence="6">
    <location>
        <begin position="47"/>
        <end position="56"/>
    </location>
</feature>
<dbReference type="GO" id="GO:0000978">
    <property type="term" value="F:RNA polymerase II cis-regulatory region sequence-specific DNA binding"/>
    <property type="evidence" value="ECO:0007669"/>
    <property type="project" value="UniProtKB-ARBA"/>
</dbReference>
<dbReference type="GO" id="GO:0005694">
    <property type="term" value="C:chromosome"/>
    <property type="evidence" value="ECO:0007669"/>
    <property type="project" value="UniProtKB-ARBA"/>
</dbReference>
<feature type="compositionally biased region" description="Polar residues" evidence="6">
    <location>
        <begin position="32"/>
        <end position="41"/>
    </location>
</feature>
<dbReference type="AlphaFoldDB" id="A0AAV9XED3"/>
<evidence type="ECO:0000259" key="7">
    <source>
        <dbReference type="PROSITE" id="PS50157"/>
    </source>
</evidence>
<dbReference type="PROSITE" id="PS00028">
    <property type="entry name" value="ZINC_FINGER_C2H2_1"/>
    <property type="match status" value="1"/>
</dbReference>
<dbReference type="GO" id="GO:0045893">
    <property type="term" value="P:positive regulation of DNA-templated transcription"/>
    <property type="evidence" value="ECO:0007669"/>
    <property type="project" value="UniProtKB-ARBA"/>
</dbReference>
<proteinExistence type="predicted"/>
<dbReference type="PANTHER" id="PTHR23235">
    <property type="entry name" value="KRUEPPEL-LIKE TRANSCRIPTION FACTOR"/>
    <property type="match status" value="1"/>
</dbReference>
<accession>A0AAV9XED3</accession>